<proteinExistence type="predicted"/>
<keyword evidence="1" id="KW-0472">Membrane</keyword>
<evidence type="ECO:0000313" key="3">
    <source>
        <dbReference type="Proteomes" id="UP001596147"/>
    </source>
</evidence>
<reference evidence="3" key="1">
    <citation type="journal article" date="2019" name="Int. J. Syst. Evol. Microbiol.">
        <title>The Global Catalogue of Microorganisms (GCM) 10K type strain sequencing project: providing services to taxonomists for standard genome sequencing and annotation.</title>
        <authorList>
            <consortium name="The Broad Institute Genomics Platform"/>
            <consortium name="The Broad Institute Genome Sequencing Center for Infectious Disease"/>
            <person name="Wu L."/>
            <person name="Ma J."/>
        </authorList>
    </citation>
    <scope>NUCLEOTIDE SEQUENCE [LARGE SCALE GENOMIC DNA]</scope>
    <source>
        <strain evidence="3">CGMCC 1.12237</strain>
    </source>
</reference>
<protein>
    <recommendedName>
        <fullName evidence="4">Lipoprotein</fullName>
    </recommendedName>
</protein>
<keyword evidence="1" id="KW-1133">Transmembrane helix</keyword>
<accession>A0ABW0LCF1</accession>
<dbReference type="RefSeq" id="WP_382347203.1">
    <property type="nucleotide sequence ID" value="NZ_JBHSMC010000001.1"/>
</dbReference>
<evidence type="ECO:0000313" key="2">
    <source>
        <dbReference type="EMBL" id="MFC5463558.1"/>
    </source>
</evidence>
<gene>
    <name evidence="2" type="ORF">ACFPM4_02190</name>
</gene>
<feature type="transmembrane region" description="Helical" evidence="1">
    <location>
        <begin position="6"/>
        <end position="25"/>
    </location>
</feature>
<keyword evidence="3" id="KW-1185">Reference proteome</keyword>
<name>A0ABW0LCF1_9BACI</name>
<dbReference type="Proteomes" id="UP001596147">
    <property type="component" value="Unassembled WGS sequence"/>
</dbReference>
<dbReference type="EMBL" id="JBHSMC010000001">
    <property type="protein sequence ID" value="MFC5463558.1"/>
    <property type="molecule type" value="Genomic_DNA"/>
</dbReference>
<comment type="caution">
    <text evidence="2">The sequence shown here is derived from an EMBL/GenBank/DDBJ whole genome shotgun (WGS) entry which is preliminary data.</text>
</comment>
<organism evidence="2 3">
    <name type="scientific">Lederbergia graminis</name>
    <dbReference type="NCBI Taxonomy" id="735518"/>
    <lineage>
        <taxon>Bacteria</taxon>
        <taxon>Bacillati</taxon>
        <taxon>Bacillota</taxon>
        <taxon>Bacilli</taxon>
        <taxon>Bacillales</taxon>
        <taxon>Bacillaceae</taxon>
        <taxon>Lederbergia</taxon>
    </lineage>
</organism>
<evidence type="ECO:0008006" key="4">
    <source>
        <dbReference type="Google" id="ProtNLM"/>
    </source>
</evidence>
<evidence type="ECO:0000256" key="1">
    <source>
        <dbReference type="SAM" id="Phobius"/>
    </source>
</evidence>
<keyword evidence="1" id="KW-0812">Transmembrane</keyword>
<sequence>MSKKWVLIISIISLMVIIIIVAISFKNSQDSRKDKINEVANNLQEKMEEKYDITITKKEGYYSKDMGYGVTLTTDNGITFDAWERKNDVIDFYMEEVWRTQVLNKWGYAHKYIDNIKKIDVNVGFRDGVNKDINLLFKEIVDVKNDLWLTIYIDLDVPYDKNKARNIEEGVLNYYFQLQKDEGDGIELIIRHKENSKKQDTGSYLIIRDEDGKLPTINNVEDIADTFFN</sequence>